<protein>
    <submittedName>
        <fullName evidence="4">Hypothetical leucine rich repeat protein</fullName>
    </submittedName>
</protein>
<dbReference type="InterPro" id="IPR001611">
    <property type="entry name" value="Leu-rich_rpt"/>
</dbReference>
<dbReference type="Proteomes" id="UP000002630">
    <property type="component" value="Linkage Group LG30"/>
</dbReference>
<evidence type="ECO:0000256" key="2">
    <source>
        <dbReference type="ARBA" id="ARBA00022737"/>
    </source>
</evidence>
<feature type="compositionally biased region" description="Basic and acidic residues" evidence="3">
    <location>
        <begin position="293"/>
        <end position="306"/>
    </location>
</feature>
<feature type="region of interest" description="Disordered" evidence="3">
    <location>
        <begin position="280"/>
        <end position="315"/>
    </location>
</feature>
<feature type="compositionally biased region" description="Basic residues" evidence="3">
    <location>
        <begin position="685"/>
        <end position="695"/>
    </location>
</feature>
<dbReference type="SMART" id="SM00369">
    <property type="entry name" value="LRR_TYP"/>
    <property type="match status" value="4"/>
</dbReference>
<dbReference type="STRING" id="2880.D7FHA2"/>
<feature type="region of interest" description="Disordered" evidence="3">
    <location>
        <begin position="671"/>
        <end position="695"/>
    </location>
</feature>
<sequence length="728" mass="78999">MSSGDRAALVALCRSTGATRWNHNNVWDTNADLSEWHGVQVNDDGRVVELDLNNNNLKGRSIPEALGALTELKVLELRGNKLKAVWAMPKVLESWPIPEALGALKGLEVLDLAGNKLTGTIPEALGALTKLAVLELYSNELTGPIPEAFRALEELTILGLNGNKFTGSIPEWLGSLKKLRLLGLRRNQLTGPIPEALGALKELTHLWLDDNKLTGVIPTELGNLRALSEFEFGSTGLKAFLRRGNRLTGGPAYGEGLDSWRERLAPKHKTKLQIFRGDRMEKDAPVPPGSRNGRHEAVGERVRSPEHASLSPEKAEEADRVFKAQLSSSAGLDSLIRENPGALEDIQRVIEASVAGSVSVDNELSDMQSRRKLGTLVTMSTALGEVVLKHTEDMDVKREELTLPPFSKAYYTAVRTGICNAYLAASVIDSDWVSTSKTGGMGKAGAALKVMSRAIPVVGGPTGLAGKAMKSGDHYLQTRRLVKITAMAHDAIECCSLARRLALQLAGGLRNDANAGANEVDHIRADITAGMNGGSGSGQGPNSLPAIMSEGDVFEYVLKEVASCGHNDHGGKRLGKKHLRKLLKAVQRGCLDGLSCTEQKARTRMSSRQQMAVLLLEILPEADIRHAATSSLLKEVIVKSLPVVGAAHDSGSPSMADFAALQAAVEELKSDNKQLRDKEEDRFSRRSSRSRRTWRHFGSERRMQPLLEIRGFSPPLNTKRKHETLELV</sequence>
<dbReference type="OrthoDB" id="8399494at2759"/>
<dbReference type="InParanoid" id="D7FHA2"/>
<evidence type="ECO:0000313" key="5">
    <source>
        <dbReference type="Proteomes" id="UP000002630"/>
    </source>
</evidence>
<evidence type="ECO:0000313" key="4">
    <source>
        <dbReference type="EMBL" id="CBJ28473.1"/>
    </source>
</evidence>
<keyword evidence="2" id="KW-0677">Repeat</keyword>
<dbReference type="Pfam" id="PF13855">
    <property type="entry name" value="LRR_8"/>
    <property type="match status" value="1"/>
</dbReference>
<feature type="compositionally biased region" description="Basic and acidic residues" evidence="3">
    <location>
        <begin position="671"/>
        <end position="684"/>
    </location>
</feature>
<keyword evidence="5" id="KW-1185">Reference proteome</keyword>
<proteinExistence type="predicted"/>
<organism evidence="4 5">
    <name type="scientific">Ectocarpus siliculosus</name>
    <name type="common">Brown alga</name>
    <name type="synonym">Conferva siliculosa</name>
    <dbReference type="NCBI Taxonomy" id="2880"/>
    <lineage>
        <taxon>Eukaryota</taxon>
        <taxon>Sar</taxon>
        <taxon>Stramenopiles</taxon>
        <taxon>Ochrophyta</taxon>
        <taxon>PX clade</taxon>
        <taxon>Phaeophyceae</taxon>
        <taxon>Ectocarpales</taxon>
        <taxon>Ectocarpaceae</taxon>
        <taxon>Ectocarpus</taxon>
    </lineage>
</organism>
<gene>
    <name evidence="4" type="ORF">Esi_0106_0084</name>
</gene>
<keyword evidence="1" id="KW-0433">Leucine-rich repeat</keyword>
<dbReference type="Pfam" id="PF00560">
    <property type="entry name" value="LRR_1"/>
    <property type="match status" value="3"/>
</dbReference>
<dbReference type="AlphaFoldDB" id="D7FHA2"/>
<dbReference type="EMBL" id="FN649755">
    <property type="protein sequence ID" value="CBJ28473.1"/>
    <property type="molecule type" value="Genomic_DNA"/>
</dbReference>
<dbReference type="InterPro" id="IPR032675">
    <property type="entry name" value="LRR_dom_sf"/>
</dbReference>
<dbReference type="eggNOG" id="ENOG502QVSR">
    <property type="taxonomic scope" value="Eukaryota"/>
</dbReference>
<dbReference type="FunFam" id="3.80.10.10:FF:000041">
    <property type="entry name" value="LRR receptor-like serine/threonine-protein kinase ERECTA"/>
    <property type="match status" value="1"/>
</dbReference>
<evidence type="ECO:0000256" key="3">
    <source>
        <dbReference type="SAM" id="MobiDB-lite"/>
    </source>
</evidence>
<evidence type="ECO:0000256" key="1">
    <source>
        <dbReference type="ARBA" id="ARBA00022614"/>
    </source>
</evidence>
<dbReference type="Gene3D" id="3.80.10.10">
    <property type="entry name" value="Ribonuclease Inhibitor"/>
    <property type="match status" value="2"/>
</dbReference>
<name>D7FHA2_ECTSI</name>
<dbReference type="InterPro" id="IPR050994">
    <property type="entry name" value="At_inactive_RLKs"/>
</dbReference>
<dbReference type="PANTHER" id="PTHR48010">
    <property type="entry name" value="OS05G0588300 PROTEIN"/>
    <property type="match status" value="1"/>
</dbReference>
<dbReference type="SUPFAM" id="SSF52058">
    <property type="entry name" value="L domain-like"/>
    <property type="match status" value="1"/>
</dbReference>
<dbReference type="PANTHER" id="PTHR48010:SF58">
    <property type="entry name" value="RECEPTOR PROTEIN KINASE-LIKE PROTEIN ZAR1"/>
    <property type="match status" value="1"/>
</dbReference>
<dbReference type="InterPro" id="IPR003591">
    <property type="entry name" value="Leu-rich_rpt_typical-subtyp"/>
</dbReference>
<reference evidence="4 5" key="1">
    <citation type="journal article" date="2010" name="Nature">
        <title>The Ectocarpus genome and the independent evolution of multicellularity in brown algae.</title>
        <authorList>
            <person name="Cock J.M."/>
            <person name="Sterck L."/>
            <person name="Rouze P."/>
            <person name="Scornet D."/>
            <person name="Allen A.E."/>
            <person name="Amoutzias G."/>
            <person name="Anthouard V."/>
            <person name="Artiguenave F."/>
            <person name="Aury J.M."/>
            <person name="Badger J.H."/>
            <person name="Beszteri B."/>
            <person name="Billiau K."/>
            <person name="Bonnet E."/>
            <person name="Bothwell J.H."/>
            <person name="Bowler C."/>
            <person name="Boyen C."/>
            <person name="Brownlee C."/>
            <person name="Carrano C.J."/>
            <person name="Charrier B."/>
            <person name="Cho G.Y."/>
            <person name="Coelho S.M."/>
            <person name="Collen J."/>
            <person name="Corre E."/>
            <person name="Da Silva C."/>
            <person name="Delage L."/>
            <person name="Delaroque N."/>
            <person name="Dittami S.M."/>
            <person name="Doulbeau S."/>
            <person name="Elias M."/>
            <person name="Farnham G."/>
            <person name="Gachon C.M."/>
            <person name="Gschloessl B."/>
            <person name="Heesch S."/>
            <person name="Jabbari K."/>
            <person name="Jubin C."/>
            <person name="Kawai H."/>
            <person name="Kimura K."/>
            <person name="Kloareg B."/>
            <person name="Kupper F.C."/>
            <person name="Lang D."/>
            <person name="Le Bail A."/>
            <person name="Leblanc C."/>
            <person name="Lerouge P."/>
            <person name="Lohr M."/>
            <person name="Lopez P.J."/>
            <person name="Martens C."/>
            <person name="Maumus F."/>
            <person name="Michel G."/>
            <person name="Miranda-Saavedra D."/>
            <person name="Morales J."/>
            <person name="Moreau H."/>
            <person name="Motomura T."/>
            <person name="Nagasato C."/>
            <person name="Napoli C.A."/>
            <person name="Nelson D.R."/>
            <person name="Nyvall-Collen P."/>
            <person name="Peters A.F."/>
            <person name="Pommier C."/>
            <person name="Potin P."/>
            <person name="Poulain J."/>
            <person name="Quesneville H."/>
            <person name="Read B."/>
            <person name="Rensing S.A."/>
            <person name="Ritter A."/>
            <person name="Rousvoal S."/>
            <person name="Samanta M."/>
            <person name="Samson G."/>
            <person name="Schroeder D.C."/>
            <person name="Segurens B."/>
            <person name="Strittmatter M."/>
            <person name="Tonon T."/>
            <person name="Tregear J.W."/>
            <person name="Valentin K."/>
            <person name="von Dassow P."/>
            <person name="Yamagishi T."/>
            <person name="Van de Peer Y."/>
            <person name="Wincker P."/>
        </authorList>
    </citation>
    <scope>NUCLEOTIDE SEQUENCE [LARGE SCALE GENOMIC DNA]</scope>
    <source>
        <strain evidence="5">Ec32 / CCAP1310/4</strain>
    </source>
</reference>
<dbReference type="EMBL" id="FN647746">
    <property type="protein sequence ID" value="CBJ28473.1"/>
    <property type="molecule type" value="Genomic_DNA"/>
</dbReference>
<accession>D7FHA2</accession>